<dbReference type="SUPFAM" id="SSF53756">
    <property type="entry name" value="UDP-Glycosyltransferase/glycogen phosphorylase"/>
    <property type="match status" value="1"/>
</dbReference>
<dbReference type="GO" id="GO:0005975">
    <property type="term" value="P:carbohydrate metabolic process"/>
    <property type="evidence" value="ECO:0007669"/>
    <property type="project" value="InterPro"/>
</dbReference>
<reference evidence="7" key="1">
    <citation type="submission" date="2021-12" db="EMBL/GenBank/DDBJ databases">
        <title>Convergent genome expansion in fungi linked to evolution of root-endophyte symbiosis.</title>
        <authorList>
            <consortium name="DOE Joint Genome Institute"/>
            <person name="Ke Y.-H."/>
            <person name="Bonito G."/>
            <person name="Liao H.-L."/>
            <person name="Looney B."/>
            <person name="Rojas-Flechas A."/>
            <person name="Nash J."/>
            <person name="Hameed K."/>
            <person name="Schadt C."/>
            <person name="Martin F."/>
            <person name="Crous P.W."/>
            <person name="Miettinen O."/>
            <person name="Magnuson J.K."/>
            <person name="Labbe J."/>
            <person name="Jacobson D."/>
            <person name="Doktycz M.J."/>
            <person name="Veneault-Fourrey C."/>
            <person name="Kuo A."/>
            <person name="Mondo S."/>
            <person name="Calhoun S."/>
            <person name="Riley R."/>
            <person name="Ohm R."/>
            <person name="LaButti K."/>
            <person name="Andreopoulos B."/>
            <person name="Pangilinan J."/>
            <person name="Nolan M."/>
            <person name="Tritt A."/>
            <person name="Clum A."/>
            <person name="Lipzen A."/>
            <person name="Daum C."/>
            <person name="Barry K."/>
            <person name="Grigoriev I.V."/>
            <person name="Vilgalys R."/>
        </authorList>
    </citation>
    <scope>NUCLEOTIDE SEQUENCE</scope>
    <source>
        <strain evidence="7">PMI_201</strain>
    </source>
</reference>
<protein>
    <submittedName>
        <fullName evidence="7">UDP-glucose,sterol transferase</fullName>
    </submittedName>
</protein>
<name>A0AAD4Q143_9EURO</name>
<evidence type="ECO:0000313" key="8">
    <source>
        <dbReference type="Proteomes" id="UP001201262"/>
    </source>
</evidence>
<accession>A0AAD4Q143</accession>
<keyword evidence="8" id="KW-1185">Reference proteome</keyword>
<dbReference type="FunFam" id="3.40.50.2000:FF:000009">
    <property type="entry name" value="Sterol 3-beta-glucosyltransferase UGT80A2"/>
    <property type="match status" value="1"/>
</dbReference>
<keyword evidence="2 7" id="KW-0808">Transferase</keyword>
<feature type="domain" description="Glycosyltransferase family 28 N-terminal" evidence="5">
    <location>
        <begin position="79"/>
        <end position="144"/>
    </location>
</feature>
<organism evidence="7 8">
    <name type="scientific">Talaromyces proteolyticus</name>
    <dbReference type="NCBI Taxonomy" id="1131652"/>
    <lineage>
        <taxon>Eukaryota</taxon>
        <taxon>Fungi</taxon>
        <taxon>Dikarya</taxon>
        <taxon>Ascomycota</taxon>
        <taxon>Pezizomycotina</taxon>
        <taxon>Eurotiomycetes</taxon>
        <taxon>Eurotiomycetidae</taxon>
        <taxon>Eurotiales</taxon>
        <taxon>Trichocomaceae</taxon>
        <taxon>Talaromyces</taxon>
        <taxon>Talaromyces sect. Bacilispori</taxon>
    </lineage>
</organism>
<comment type="caution">
    <text evidence="7">The sequence shown here is derived from an EMBL/GenBank/DDBJ whole genome shotgun (WGS) entry which is preliminary data.</text>
</comment>
<evidence type="ECO:0000259" key="5">
    <source>
        <dbReference type="Pfam" id="PF03033"/>
    </source>
</evidence>
<evidence type="ECO:0000256" key="1">
    <source>
        <dbReference type="ARBA" id="ARBA00004184"/>
    </source>
</evidence>
<feature type="compositionally biased region" description="Basic and acidic residues" evidence="4">
    <location>
        <begin position="658"/>
        <end position="667"/>
    </location>
</feature>
<dbReference type="InterPro" id="IPR002213">
    <property type="entry name" value="UDP_glucos_trans"/>
</dbReference>
<dbReference type="InterPro" id="IPR010610">
    <property type="entry name" value="EryCIII-like_C"/>
</dbReference>
<dbReference type="Pfam" id="PF03033">
    <property type="entry name" value="Glyco_transf_28"/>
    <property type="match status" value="1"/>
</dbReference>
<dbReference type="Gene3D" id="3.40.50.2000">
    <property type="entry name" value="Glycogen Phosphorylase B"/>
    <property type="match status" value="2"/>
</dbReference>
<dbReference type="PANTHER" id="PTHR48050">
    <property type="entry name" value="STEROL 3-BETA-GLUCOSYLTRANSFERASE"/>
    <property type="match status" value="1"/>
</dbReference>
<comment type="subcellular location">
    <subcellularLocation>
        <location evidence="1">Endomembrane system</location>
        <topology evidence="1">Peripheral membrane protein</topology>
    </subcellularLocation>
</comment>
<evidence type="ECO:0000313" key="7">
    <source>
        <dbReference type="EMBL" id="KAH8705220.1"/>
    </source>
</evidence>
<evidence type="ECO:0000256" key="2">
    <source>
        <dbReference type="ARBA" id="ARBA00022679"/>
    </source>
</evidence>
<feature type="domain" description="Erythromycin biosynthesis protein CIII-like C-terminal" evidence="6">
    <location>
        <begin position="409"/>
        <end position="498"/>
    </location>
</feature>
<feature type="region of interest" description="Disordered" evidence="4">
    <location>
        <begin position="642"/>
        <end position="673"/>
    </location>
</feature>
<dbReference type="GO" id="GO:0016906">
    <property type="term" value="F:sterol 3-beta-glucosyltransferase activity"/>
    <property type="evidence" value="ECO:0007669"/>
    <property type="project" value="UniProtKB-ARBA"/>
</dbReference>
<dbReference type="PANTHER" id="PTHR48050:SF13">
    <property type="entry name" value="STEROL 3-BETA-GLUCOSYLTRANSFERASE UGT80A2"/>
    <property type="match status" value="1"/>
</dbReference>
<evidence type="ECO:0000256" key="4">
    <source>
        <dbReference type="SAM" id="MobiDB-lite"/>
    </source>
</evidence>
<dbReference type="GO" id="GO:0006629">
    <property type="term" value="P:lipid metabolic process"/>
    <property type="evidence" value="ECO:0007669"/>
    <property type="project" value="UniProtKB-KW"/>
</dbReference>
<sequence length="885" mass="98113">MDSQLSTTSTSAMPVDQQFDSGVRVLSDGRLDIELNEHRPFFRKLIQHLERSPKPVHTNLEPSTVQKEEKEPFPLRLNIVIQVVGSRGDIQPFIALGKELQRNSHRIRLATHLKFRNEIRESGLEFFDIGGDPEQLMAFMVQNPGLMPGVNAIKSGAIRQRRREMRSIFSGCWRSCFETGDGTGLRQMPDNIGIDATENHERPFVADVIIANPPSFAHISCAEKLGIPLHMMFTMPWSPTRSFPHPLASVRSRGVKASVANFASYALVEVMIWDGLGDLINNFRKNDLALDPLDLIQGPGLANNLKIPYTYLWSPALLPKPEDWSHNIDICGFQFLTSETDYQAPHALQEFLDGGEPPIYIGFGSIVVKDPLNLTLMIFEAVQQTGQRAIISKGWSNIGVGMPEARSDIFLLDNCPHEWLFPRVSCVVHHGGAGTTAAGLLASRPTVVIPFFGDQPFWGSIIAQAGAGPPPVPYKKLTATNLASAISTALEPLAKTNAENIGKKMRMENGVQDAVKSFHHHLNIEKSRCSICPHKPAVWWHRRSRIKLSAFAASVLVHTGHVDPHDLVMYRPLEYDTGRDPRGPLSAGAEVIYGLVTDIVVGLVRVPIDISCYISGKQPVEKLKNRTLHDWALTHFLDTSSKKAENTTSESSEDERGDDLPVEEHPESGNNYCPCYTTGNIPVTGSENMDNSTEVIYHSPDREKQLRMARTKQVFTDTGHYTGRIAKQFLDLVLRLPTDFALSLTKGFHNAPKLYNDSTVKEFPVVRSIKSGIRAAATEFTQEFYDGITGLIVQPIDAVKEYGGKGLIPGTGKGLGGAFLKPMTGIVGIAGLPLDGLHKTLRDSISKSKLKDIIQSRIVQGIEEMSDASIEERQKIIQQWDEMRR</sequence>
<dbReference type="GeneID" id="70245109"/>
<gene>
    <name evidence="7" type="ORF">BGW36DRAFT_367116</name>
</gene>
<dbReference type="RefSeq" id="XP_046077841.1">
    <property type="nucleotide sequence ID" value="XM_046214822.1"/>
</dbReference>
<dbReference type="Pfam" id="PF06722">
    <property type="entry name" value="EryCIII-like_C"/>
    <property type="match status" value="1"/>
</dbReference>
<dbReference type="Proteomes" id="UP001201262">
    <property type="component" value="Unassembled WGS sequence"/>
</dbReference>
<evidence type="ECO:0000259" key="6">
    <source>
        <dbReference type="Pfam" id="PF06722"/>
    </source>
</evidence>
<dbReference type="AlphaFoldDB" id="A0AAD4Q143"/>
<proteinExistence type="predicted"/>
<dbReference type="CDD" id="cd03784">
    <property type="entry name" value="GT1_Gtf-like"/>
    <property type="match status" value="1"/>
</dbReference>
<dbReference type="InterPro" id="IPR050426">
    <property type="entry name" value="Glycosyltransferase_28"/>
</dbReference>
<evidence type="ECO:0000256" key="3">
    <source>
        <dbReference type="ARBA" id="ARBA00023098"/>
    </source>
</evidence>
<dbReference type="EMBL" id="JAJTJA010000001">
    <property type="protein sequence ID" value="KAH8705220.1"/>
    <property type="molecule type" value="Genomic_DNA"/>
</dbReference>
<keyword evidence="3" id="KW-0443">Lipid metabolism</keyword>
<dbReference type="FunFam" id="3.40.50.2000:FF:000100">
    <property type="entry name" value="Glycosyltransferase family 1 protein"/>
    <property type="match status" value="1"/>
</dbReference>
<dbReference type="InterPro" id="IPR004276">
    <property type="entry name" value="GlycoTrans_28_N"/>
</dbReference>
<dbReference type="GO" id="GO:0012505">
    <property type="term" value="C:endomembrane system"/>
    <property type="evidence" value="ECO:0007669"/>
    <property type="project" value="UniProtKB-SubCell"/>
</dbReference>